<reference evidence="3" key="1">
    <citation type="submission" date="2025-08" db="UniProtKB">
        <authorList>
            <consortium name="RefSeq"/>
        </authorList>
    </citation>
    <scope>IDENTIFICATION</scope>
    <source>
        <strain evidence="3">15112-1751.03</strain>
        <tissue evidence="3">Whole Adult</tissue>
    </source>
</reference>
<gene>
    <name evidence="3" type="primary">LOC127565499</name>
</gene>
<dbReference type="Proteomes" id="UP000515160">
    <property type="component" value="Chromosome 3"/>
</dbReference>
<feature type="signal peptide" evidence="1">
    <location>
        <begin position="1"/>
        <end position="16"/>
    </location>
</feature>
<dbReference type="AlphaFoldDB" id="A0A9C6T5I8"/>
<evidence type="ECO:0000256" key="1">
    <source>
        <dbReference type="SAM" id="SignalP"/>
    </source>
</evidence>
<evidence type="ECO:0000313" key="3">
    <source>
        <dbReference type="RefSeq" id="XP_051860212.1"/>
    </source>
</evidence>
<sequence>MLQWLTILLALEFVFALQEIEDPRQQDISWWQSNFYQSHWQQRKHFTKPTNKKLRIMEDGRKVFPCYCYKPKPQKEGYSTPKYEKYMTETKDLFFLNK</sequence>
<accession>A0A9C6T5I8</accession>
<keyword evidence="2" id="KW-1185">Reference proteome</keyword>
<organism evidence="2 3">
    <name type="scientific">Drosophila albomicans</name>
    <name type="common">Fruit fly</name>
    <dbReference type="NCBI Taxonomy" id="7291"/>
    <lineage>
        <taxon>Eukaryota</taxon>
        <taxon>Metazoa</taxon>
        <taxon>Ecdysozoa</taxon>
        <taxon>Arthropoda</taxon>
        <taxon>Hexapoda</taxon>
        <taxon>Insecta</taxon>
        <taxon>Pterygota</taxon>
        <taxon>Neoptera</taxon>
        <taxon>Endopterygota</taxon>
        <taxon>Diptera</taxon>
        <taxon>Brachycera</taxon>
        <taxon>Muscomorpha</taxon>
        <taxon>Ephydroidea</taxon>
        <taxon>Drosophilidae</taxon>
        <taxon>Drosophila</taxon>
    </lineage>
</organism>
<dbReference type="RefSeq" id="XP_051860212.1">
    <property type="nucleotide sequence ID" value="XM_052004252.1"/>
</dbReference>
<dbReference type="GeneID" id="127565499"/>
<feature type="chain" id="PRO_5038843512" evidence="1">
    <location>
        <begin position="17"/>
        <end position="98"/>
    </location>
</feature>
<dbReference type="OrthoDB" id="7869578at2759"/>
<name>A0A9C6T5I8_DROAB</name>
<keyword evidence="1" id="KW-0732">Signal</keyword>
<evidence type="ECO:0000313" key="2">
    <source>
        <dbReference type="Proteomes" id="UP000515160"/>
    </source>
</evidence>
<proteinExistence type="predicted"/>
<protein>
    <submittedName>
        <fullName evidence="3">Uncharacterized protein LOC127565499</fullName>
    </submittedName>
</protein>